<dbReference type="Proteomes" id="UP001239994">
    <property type="component" value="Unassembled WGS sequence"/>
</dbReference>
<dbReference type="PRINTS" id="PR00011">
    <property type="entry name" value="EGFLAMININ"/>
</dbReference>
<evidence type="ECO:0000256" key="1">
    <source>
        <dbReference type="ARBA" id="ARBA00022536"/>
    </source>
</evidence>
<accession>A0AAD9DZ93</accession>
<dbReference type="PROSITE" id="PS00022">
    <property type="entry name" value="EGF_1"/>
    <property type="match status" value="2"/>
</dbReference>
<protein>
    <recommendedName>
        <fullName evidence="6">EGF-like domain-containing protein</fullName>
    </recommendedName>
</protein>
<dbReference type="Gene3D" id="2.170.300.10">
    <property type="entry name" value="Tie2 ligand-binding domain superfamily"/>
    <property type="match status" value="2"/>
</dbReference>
<keyword evidence="1" id="KW-0245">EGF-like domain</keyword>
<dbReference type="PANTHER" id="PTHR24035">
    <property type="entry name" value="MULTIPLE EPIDERMAL GROWTH FACTOR-LIKE DOMAINS PROTEIN"/>
    <property type="match status" value="1"/>
</dbReference>
<keyword evidence="8" id="KW-1185">Reference proteome</keyword>
<name>A0AAD9DZ93_9TELE</name>
<feature type="compositionally biased region" description="Basic and acidic residues" evidence="5">
    <location>
        <begin position="1"/>
        <end position="12"/>
    </location>
</feature>
<dbReference type="InterPro" id="IPR052108">
    <property type="entry name" value="MEGF/SIB"/>
</dbReference>
<evidence type="ECO:0000256" key="2">
    <source>
        <dbReference type="ARBA" id="ARBA00022729"/>
    </source>
</evidence>
<keyword evidence="4" id="KW-1015">Disulfide bond</keyword>
<dbReference type="Pfam" id="PF00053">
    <property type="entry name" value="EGF_laminin"/>
    <property type="match status" value="2"/>
</dbReference>
<evidence type="ECO:0000313" key="8">
    <source>
        <dbReference type="Proteomes" id="UP001239994"/>
    </source>
</evidence>
<keyword evidence="2" id="KW-0732">Signal</keyword>
<evidence type="ECO:0000256" key="5">
    <source>
        <dbReference type="SAM" id="MobiDB-lite"/>
    </source>
</evidence>
<feature type="domain" description="EGF-like" evidence="6">
    <location>
        <begin position="333"/>
        <end position="344"/>
    </location>
</feature>
<evidence type="ECO:0000256" key="3">
    <source>
        <dbReference type="ARBA" id="ARBA00022737"/>
    </source>
</evidence>
<dbReference type="PANTHER" id="PTHR24035:SF109">
    <property type="entry name" value="PROTEIN DRAPER"/>
    <property type="match status" value="1"/>
</dbReference>
<gene>
    <name evidence="7" type="ORF">P4O66_000413</name>
</gene>
<dbReference type="EMBL" id="JAROKS010000011">
    <property type="protein sequence ID" value="KAK1799531.1"/>
    <property type="molecule type" value="Genomic_DNA"/>
</dbReference>
<dbReference type="InterPro" id="IPR002049">
    <property type="entry name" value="LE_dom"/>
</dbReference>
<sequence>METQDAHREQETQARVGRAGTQERRQQEGFEEQPLRLSWHKAWGMAWHEAQGLVEWFLPLQEQELVGPSAWLRRSVAAGSAGSRGRAAAIRGRGRSGCGSRGAAAAISGGGGSGGAATGTDLVTGQAASTIPGTGTELAASTMSGTGTGSGWKASLRPGTGTGPGQVASLTPGTGTGPGPVASLTPGTGPYWVACGIATGTGWVILEEHTNTEPSRQFSSGVTVSGKEVDACAEKSEIYSGQIQNQSCARGTLLEEALMVGWPVIRPHLQPELLQDYDPSERYNDYEEGADELRAESTLTEKFACPESWYGRNCSFSCKCKNRGVCDPVIGSCHCTASLGGDLCQDGCPKGQYGRHCNKKCNCPNNGWCHRMYEACLCDPGLYRRFCHLRESQSGVMQAFMVSTVRKKKFPVHQCAANLIQSAGAVSDCADGNFGIGCYQTCDYLGSQTCDTMRQGERPVKMPYWVANVRRSAMQGNGVWTAGRLVQHVKMEDKHNCTCLYPPGYMGTLCQNSCPTGHFGQGCQMKCVCENSSRCHPVTGRCTCTAGWTGNNCRKECDAGYWGVDCASMCDCRNSGGSCDDVTGQCFCDPGFTGVCCDQSEYSSLSFVPQNALLGFLDQTVNSTASVTMRHHVTILSTGFQWAGLPAEVSVTSLVHVCVRLAGWLAPKCNQSKHLILLWAQERPLKLNTGTMCWTVPTWPSATKGQKMIRSQENMSLGVMEKAPVKAFPSRAGVPASFMRCLLIQ</sequence>
<feature type="region of interest" description="Disordered" evidence="5">
    <location>
        <begin position="1"/>
        <end position="33"/>
    </location>
</feature>
<dbReference type="FunFam" id="2.170.300.10:FF:000041">
    <property type="entry name" value="Tyrosine protein kinase receptor tie-1, putative"/>
    <property type="match status" value="1"/>
</dbReference>
<dbReference type="InterPro" id="IPR000742">
    <property type="entry name" value="EGF"/>
</dbReference>
<evidence type="ECO:0000313" key="7">
    <source>
        <dbReference type="EMBL" id="KAK1799531.1"/>
    </source>
</evidence>
<reference evidence="7" key="1">
    <citation type="submission" date="2023-03" db="EMBL/GenBank/DDBJ databases">
        <title>Electrophorus voltai genome.</title>
        <authorList>
            <person name="Bian C."/>
        </authorList>
    </citation>
    <scope>NUCLEOTIDE SEQUENCE</scope>
    <source>
        <strain evidence="7">CB-2022</strain>
        <tissue evidence="7">Muscle</tissue>
    </source>
</reference>
<feature type="domain" description="EGF-like" evidence="6">
    <location>
        <begin position="542"/>
        <end position="553"/>
    </location>
</feature>
<keyword evidence="3" id="KW-0677">Repeat</keyword>
<organism evidence="7 8">
    <name type="scientific">Electrophorus voltai</name>
    <dbReference type="NCBI Taxonomy" id="2609070"/>
    <lineage>
        <taxon>Eukaryota</taxon>
        <taxon>Metazoa</taxon>
        <taxon>Chordata</taxon>
        <taxon>Craniata</taxon>
        <taxon>Vertebrata</taxon>
        <taxon>Euteleostomi</taxon>
        <taxon>Actinopterygii</taxon>
        <taxon>Neopterygii</taxon>
        <taxon>Teleostei</taxon>
        <taxon>Ostariophysi</taxon>
        <taxon>Gymnotiformes</taxon>
        <taxon>Gymnotoidei</taxon>
        <taxon>Gymnotidae</taxon>
        <taxon>Electrophorus</taxon>
    </lineage>
</organism>
<comment type="caution">
    <text evidence="7">The sequence shown here is derived from an EMBL/GenBank/DDBJ whole genome shotgun (WGS) entry which is preliminary data.</text>
</comment>
<evidence type="ECO:0000256" key="4">
    <source>
        <dbReference type="ARBA" id="ARBA00023157"/>
    </source>
</evidence>
<proteinExistence type="predicted"/>
<dbReference type="AlphaFoldDB" id="A0AAD9DZ93"/>
<dbReference type="SMART" id="SM00181">
    <property type="entry name" value="EGF"/>
    <property type="match status" value="2"/>
</dbReference>
<evidence type="ECO:0000259" key="6">
    <source>
        <dbReference type="PROSITE" id="PS00022"/>
    </source>
</evidence>
<dbReference type="CDD" id="cd00055">
    <property type="entry name" value="EGF_Lam"/>
    <property type="match status" value="2"/>
</dbReference>